<evidence type="ECO:0000313" key="1">
    <source>
        <dbReference type="EMBL" id="KAK0649227.1"/>
    </source>
</evidence>
<reference evidence="1" key="1">
    <citation type="submission" date="2023-06" db="EMBL/GenBank/DDBJ databases">
        <title>Genome-scale phylogeny and comparative genomics of the fungal order Sordariales.</title>
        <authorList>
            <consortium name="Lawrence Berkeley National Laboratory"/>
            <person name="Hensen N."/>
            <person name="Bonometti L."/>
            <person name="Westerberg I."/>
            <person name="Brannstrom I.O."/>
            <person name="Guillou S."/>
            <person name="Cros-Aarteil S."/>
            <person name="Calhoun S."/>
            <person name="Haridas S."/>
            <person name="Kuo A."/>
            <person name="Mondo S."/>
            <person name="Pangilinan J."/>
            <person name="Riley R."/>
            <person name="Labutti K."/>
            <person name="Andreopoulos B."/>
            <person name="Lipzen A."/>
            <person name="Chen C."/>
            <person name="Yanf M."/>
            <person name="Daum C."/>
            <person name="Ng V."/>
            <person name="Clum A."/>
            <person name="Steindorff A."/>
            <person name="Ohm R."/>
            <person name="Martin F."/>
            <person name="Silar P."/>
            <person name="Natvig D."/>
            <person name="Lalanne C."/>
            <person name="Gautier V."/>
            <person name="Ament-Velasquez S.L."/>
            <person name="Kruys A."/>
            <person name="Hutchinson M.I."/>
            <person name="Powell A.J."/>
            <person name="Barry K."/>
            <person name="Miller A.N."/>
            <person name="Grigoriev I.V."/>
            <person name="Debuchy R."/>
            <person name="Gladieux P."/>
            <person name="Thoren M.H."/>
            <person name="Johannesson H."/>
        </authorList>
    </citation>
    <scope>NUCLEOTIDE SEQUENCE</scope>
    <source>
        <strain evidence="1">SMH2532-1</strain>
    </source>
</reference>
<keyword evidence="2" id="KW-1185">Reference proteome</keyword>
<evidence type="ECO:0000313" key="2">
    <source>
        <dbReference type="Proteomes" id="UP001174936"/>
    </source>
</evidence>
<dbReference type="EMBL" id="JAULSV010000003">
    <property type="protein sequence ID" value="KAK0649227.1"/>
    <property type="molecule type" value="Genomic_DNA"/>
</dbReference>
<comment type="caution">
    <text evidence="1">The sequence shown here is derived from an EMBL/GenBank/DDBJ whole genome shotgun (WGS) entry which is preliminary data.</text>
</comment>
<organism evidence="1 2">
    <name type="scientific">Cercophora newfieldiana</name>
    <dbReference type="NCBI Taxonomy" id="92897"/>
    <lineage>
        <taxon>Eukaryota</taxon>
        <taxon>Fungi</taxon>
        <taxon>Dikarya</taxon>
        <taxon>Ascomycota</taxon>
        <taxon>Pezizomycotina</taxon>
        <taxon>Sordariomycetes</taxon>
        <taxon>Sordariomycetidae</taxon>
        <taxon>Sordariales</taxon>
        <taxon>Lasiosphaeriaceae</taxon>
        <taxon>Cercophora</taxon>
    </lineage>
</organism>
<sequence>MRQPALLVNLWLSWPRMRGRHVRHHLFEPALSGRANPLGAHHGRREGCPIKTHTAQLRNPALLAPSVRLPRPTQIALDLRYRLSRFGQPSMPDGRQLPLRLLQRPP</sequence>
<gene>
    <name evidence="1" type="ORF">B0T16DRAFT_127307</name>
</gene>
<accession>A0AA39YD24</accession>
<name>A0AA39YD24_9PEZI</name>
<dbReference type="Proteomes" id="UP001174936">
    <property type="component" value="Unassembled WGS sequence"/>
</dbReference>
<proteinExistence type="predicted"/>
<dbReference type="AlphaFoldDB" id="A0AA39YD24"/>
<protein>
    <submittedName>
        <fullName evidence="1">Uncharacterized protein</fullName>
    </submittedName>
</protein>